<protein>
    <submittedName>
        <fullName evidence="2">Uncharacterized protein</fullName>
    </submittedName>
</protein>
<name>A0AAV3QBD4_LITER</name>
<keyword evidence="3" id="KW-1185">Reference proteome</keyword>
<evidence type="ECO:0000313" key="3">
    <source>
        <dbReference type="Proteomes" id="UP001454036"/>
    </source>
</evidence>
<organism evidence="2 3">
    <name type="scientific">Lithospermum erythrorhizon</name>
    <name type="common">Purple gromwell</name>
    <name type="synonym">Lithospermum officinale var. erythrorhizon</name>
    <dbReference type="NCBI Taxonomy" id="34254"/>
    <lineage>
        <taxon>Eukaryota</taxon>
        <taxon>Viridiplantae</taxon>
        <taxon>Streptophyta</taxon>
        <taxon>Embryophyta</taxon>
        <taxon>Tracheophyta</taxon>
        <taxon>Spermatophyta</taxon>
        <taxon>Magnoliopsida</taxon>
        <taxon>eudicotyledons</taxon>
        <taxon>Gunneridae</taxon>
        <taxon>Pentapetalae</taxon>
        <taxon>asterids</taxon>
        <taxon>lamiids</taxon>
        <taxon>Boraginales</taxon>
        <taxon>Boraginaceae</taxon>
        <taxon>Boraginoideae</taxon>
        <taxon>Lithospermeae</taxon>
        <taxon>Lithospermum</taxon>
    </lineage>
</organism>
<proteinExistence type="predicted"/>
<reference evidence="2 3" key="1">
    <citation type="submission" date="2024-01" db="EMBL/GenBank/DDBJ databases">
        <title>The complete chloroplast genome sequence of Lithospermum erythrorhizon: insights into the phylogenetic relationship among Boraginaceae species and the maternal lineages of purple gromwells.</title>
        <authorList>
            <person name="Okada T."/>
            <person name="Watanabe K."/>
        </authorList>
    </citation>
    <scope>NUCLEOTIDE SEQUENCE [LARGE SCALE GENOMIC DNA]</scope>
</reference>
<evidence type="ECO:0000313" key="2">
    <source>
        <dbReference type="EMBL" id="GAA0161389.1"/>
    </source>
</evidence>
<feature type="compositionally biased region" description="Basic residues" evidence="1">
    <location>
        <begin position="56"/>
        <end position="66"/>
    </location>
</feature>
<comment type="caution">
    <text evidence="2">The sequence shown here is derived from an EMBL/GenBank/DDBJ whole genome shotgun (WGS) entry which is preliminary data.</text>
</comment>
<dbReference type="AlphaFoldDB" id="A0AAV3QBD4"/>
<dbReference type="PANTHER" id="PTHR34066:SF1">
    <property type="entry name" value="DUF1764 FAMILY PROTEIN"/>
    <property type="match status" value="1"/>
</dbReference>
<dbReference type="InterPro" id="IPR013885">
    <property type="entry name" value="DUF1764_euk"/>
</dbReference>
<sequence length="125" mass="13804">MPKKNSSKKPTPMKAEISTKKPSASKKAVTEIDEIFADGKKRKLVKENEASEVPNVKKKMKKRKKSFDKGKIGIENVGGFKDEPFRPRKKTGDGLKVYTEDELGLANDSSGVLVTKAFEARAGIH</sequence>
<dbReference type="PANTHER" id="PTHR34066">
    <property type="entry name" value="GROWTH FACTOR 2"/>
    <property type="match status" value="1"/>
</dbReference>
<evidence type="ECO:0000256" key="1">
    <source>
        <dbReference type="SAM" id="MobiDB-lite"/>
    </source>
</evidence>
<dbReference type="Proteomes" id="UP001454036">
    <property type="component" value="Unassembled WGS sequence"/>
</dbReference>
<dbReference type="Pfam" id="PF08576">
    <property type="entry name" value="DUF1764"/>
    <property type="match status" value="1"/>
</dbReference>
<feature type="region of interest" description="Disordered" evidence="1">
    <location>
        <begin position="48"/>
        <end position="67"/>
    </location>
</feature>
<accession>A0AAV3QBD4</accession>
<feature type="region of interest" description="Disordered" evidence="1">
    <location>
        <begin position="1"/>
        <end position="25"/>
    </location>
</feature>
<gene>
    <name evidence="2" type="ORF">LIER_17717</name>
</gene>
<dbReference type="EMBL" id="BAABME010004160">
    <property type="protein sequence ID" value="GAA0161389.1"/>
    <property type="molecule type" value="Genomic_DNA"/>
</dbReference>